<evidence type="ECO:0000256" key="1">
    <source>
        <dbReference type="SAM" id="MobiDB-lite"/>
    </source>
</evidence>
<dbReference type="Proteomes" id="UP001189429">
    <property type="component" value="Unassembled WGS sequence"/>
</dbReference>
<sequence length="126" mass="13859">MRYRSMYPSSGSRGRNGTMMKRAEGGTQTLACFVLRGWKESSSRVKFVEEAKERVVVGCGLEKAAGDDKRILTYVRRGTALGHFVHIPLHVSAHMFSSRVSLLGDAPARRGILRACASAEEEDDKG</sequence>
<name>A0ABN9TZX2_9DINO</name>
<reference evidence="2" key="1">
    <citation type="submission" date="2023-10" db="EMBL/GenBank/DDBJ databases">
        <authorList>
            <person name="Chen Y."/>
            <person name="Shah S."/>
            <person name="Dougan E. K."/>
            <person name="Thang M."/>
            <person name="Chan C."/>
        </authorList>
    </citation>
    <scope>NUCLEOTIDE SEQUENCE [LARGE SCALE GENOMIC DNA]</scope>
</reference>
<feature type="region of interest" description="Disordered" evidence="1">
    <location>
        <begin position="1"/>
        <end position="21"/>
    </location>
</feature>
<accession>A0ABN9TZX2</accession>
<evidence type="ECO:0000313" key="2">
    <source>
        <dbReference type="EMBL" id="CAK0851940.1"/>
    </source>
</evidence>
<evidence type="ECO:0000313" key="3">
    <source>
        <dbReference type="Proteomes" id="UP001189429"/>
    </source>
</evidence>
<comment type="caution">
    <text evidence="2">The sequence shown here is derived from an EMBL/GenBank/DDBJ whole genome shotgun (WGS) entry which is preliminary data.</text>
</comment>
<gene>
    <name evidence="2" type="ORF">PCOR1329_LOCUS43932</name>
</gene>
<organism evidence="2 3">
    <name type="scientific">Prorocentrum cordatum</name>
    <dbReference type="NCBI Taxonomy" id="2364126"/>
    <lineage>
        <taxon>Eukaryota</taxon>
        <taxon>Sar</taxon>
        <taxon>Alveolata</taxon>
        <taxon>Dinophyceae</taxon>
        <taxon>Prorocentrales</taxon>
        <taxon>Prorocentraceae</taxon>
        <taxon>Prorocentrum</taxon>
    </lineage>
</organism>
<protein>
    <submittedName>
        <fullName evidence="2">Uncharacterized protein</fullName>
    </submittedName>
</protein>
<proteinExistence type="predicted"/>
<dbReference type="EMBL" id="CAUYUJ010015282">
    <property type="protein sequence ID" value="CAK0851940.1"/>
    <property type="molecule type" value="Genomic_DNA"/>
</dbReference>
<keyword evidence="3" id="KW-1185">Reference proteome</keyword>